<dbReference type="PROSITE" id="PS51257">
    <property type="entry name" value="PROKAR_LIPOPROTEIN"/>
    <property type="match status" value="1"/>
</dbReference>
<dbReference type="InterPro" id="IPR000757">
    <property type="entry name" value="Beta-glucanase-like"/>
</dbReference>
<dbReference type="Gene3D" id="2.60.120.200">
    <property type="match status" value="1"/>
</dbReference>
<dbReference type="PROSITE" id="PS51762">
    <property type="entry name" value="GH16_2"/>
    <property type="match status" value="1"/>
</dbReference>
<dbReference type="InterPro" id="IPR013320">
    <property type="entry name" value="ConA-like_dom_sf"/>
</dbReference>
<dbReference type="CDD" id="cd00413">
    <property type="entry name" value="Glyco_hydrolase_16"/>
    <property type="match status" value="1"/>
</dbReference>
<feature type="compositionally biased region" description="Low complexity" evidence="2">
    <location>
        <begin position="28"/>
        <end position="37"/>
    </location>
</feature>
<dbReference type="EMBL" id="AP025592">
    <property type="protein sequence ID" value="BDG07876.1"/>
    <property type="molecule type" value="Genomic_DNA"/>
</dbReference>
<organism evidence="5 6">
    <name type="scientific">Anaeromyxobacter paludicola</name>
    <dbReference type="NCBI Taxonomy" id="2918171"/>
    <lineage>
        <taxon>Bacteria</taxon>
        <taxon>Pseudomonadati</taxon>
        <taxon>Myxococcota</taxon>
        <taxon>Myxococcia</taxon>
        <taxon>Myxococcales</taxon>
        <taxon>Cystobacterineae</taxon>
        <taxon>Anaeromyxobacteraceae</taxon>
        <taxon>Anaeromyxobacter</taxon>
    </lineage>
</organism>
<protein>
    <recommendedName>
        <fullName evidence="4">GH16 domain-containing protein</fullName>
    </recommendedName>
</protein>
<feature type="compositionally biased region" description="Gly residues" evidence="2">
    <location>
        <begin position="38"/>
        <end position="69"/>
    </location>
</feature>
<evidence type="ECO:0000256" key="1">
    <source>
        <dbReference type="ARBA" id="ARBA00006865"/>
    </source>
</evidence>
<accession>A0ABN6N4E4</accession>
<comment type="similarity">
    <text evidence="1">Belongs to the glycosyl hydrolase 16 family.</text>
</comment>
<proteinExistence type="inferred from homology"/>
<reference evidence="6" key="1">
    <citation type="journal article" date="2022" name="Int. J. Syst. Evol. Microbiol.">
        <title>Anaeromyxobacter oryzae sp. nov., Anaeromyxobacter diazotrophicus sp. nov. and Anaeromyxobacter paludicola sp. nov., isolated from paddy soils.</title>
        <authorList>
            <person name="Itoh H."/>
            <person name="Xu Z."/>
            <person name="Mise K."/>
            <person name="Masuda Y."/>
            <person name="Ushijima N."/>
            <person name="Hayakawa C."/>
            <person name="Shiratori Y."/>
            <person name="Senoo K."/>
        </authorList>
    </citation>
    <scope>NUCLEOTIDE SEQUENCE [LARGE SCALE GENOMIC DNA]</scope>
    <source>
        <strain evidence="6">Red630</strain>
    </source>
</reference>
<keyword evidence="3" id="KW-0732">Signal</keyword>
<feature type="signal peptide" evidence="3">
    <location>
        <begin position="1"/>
        <end position="26"/>
    </location>
</feature>
<name>A0ABN6N4E4_9BACT</name>
<sequence>MHPLRPLLRPLSPAALLLALACGGAAAPTPTTTADPGAGSGTGGGGGAPAAPGGGAGEGSAGGATGTAQGGSATPADPALSWPSPVPGYHLVWHDEFDGSGLDPTKWTAQSFPRRDAAATPDAVSVANGLLTLTTYTENGQNYTGFLSTEHAFESTYGYYEARIRFQDAPGEWCAFWMFASTVGNPVGDPGTAGAEIDVVEHRVTDTKGWDALRDMVQQALHWDGYGADRKDFSNVTTLPDGAPVQGEWHTYAVLWTPAGYAFYVDGAQVWSFAQGISNRSEFLQLTCEVEDGTWAGYVPAGGYGTRAASTTHMDVDWVRVWQPAP</sequence>
<gene>
    <name evidence="5" type="ORF">AMPC_09890</name>
</gene>
<dbReference type="Proteomes" id="UP001162734">
    <property type="component" value="Chromosome"/>
</dbReference>
<dbReference type="PANTHER" id="PTHR10963">
    <property type="entry name" value="GLYCOSYL HYDROLASE-RELATED"/>
    <property type="match status" value="1"/>
</dbReference>
<feature type="region of interest" description="Disordered" evidence="2">
    <location>
        <begin position="28"/>
        <end position="81"/>
    </location>
</feature>
<evidence type="ECO:0000256" key="2">
    <source>
        <dbReference type="SAM" id="MobiDB-lite"/>
    </source>
</evidence>
<dbReference type="PANTHER" id="PTHR10963:SF55">
    <property type="entry name" value="GLYCOSIDE HYDROLASE FAMILY 16 PROTEIN"/>
    <property type="match status" value="1"/>
</dbReference>
<dbReference type="InterPro" id="IPR050546">
    <property type="entry name" value="Glycosyl_Hydrlase_16"/>
</dbReference>
<dbReference type="Pfam" id="PF00722">
    <property type="entry name" value="Glyco_hydro_16"/>
    <property type="match status" value="1"/>
</dbReference>
<feature type="chain" id="PRO_5046648634" description="GH16 domain-containing protein" evidence="3">
    <location>
        <begin position="27"/>
        <end position="326"/>
    </location>
</feature>
<dbReference type="SUPFAM" id="SSF49899">
    <property type="entry name" value="Concanavalin A-like lectins/glucanases"/>
    <property type="match status" value="1"/>
</dbReference>
<evidence type="ECO:0000313" key="5">
    <source>
        <dbReference type="EMBL" id="BDG07876.1"/>
    </source>
</evidence>
<feature type="domain" description="GH16" evidence="4">
    <location>
        <begin position="79"/>
        <end position="326"/>
    </location>
</feature>
<evidence type="ECO:0000313" key="6">
    <source>
        <dbReference type="Proteomes" id="UP001162734"/>
    </source>
</evidence>
<evidence type="ECO:0000256" key="3">
    <source>
        <dbReference type="SAM" id="SignalP"/>
    </source>
</evidence>
<evidence type="ECO:0000259" key="4">
    <source>
        <dbReference type="PROSITE" id="PS51762"/>
    </source>
</evidence>
<dbReference type="RefSeq" id="WP_248344845.1">
    <property type="nucleotide sequence ID" value="NZ_AP025592.1"/>
</dbReference>
<keyword evidence="6" id="KW-1185">Reference proteome</keyword>